<keyword evidence="5" id="KW-1185">Reference proteome</keyword>
<keyword evidence="2" id="KW-0090">Biological rhythms</keyword>
<dbReference type="GO" id="GO:0005615">
    <property type="term" value="C:extracellular space"/>
    <property type="evidence" value="ECO:0007669"/>
    <property type="project" value="TreeGrafter"/>
</dbReference>
<dbReference type="SMART" id="SM00700">
    <property type="entry name" value="JHBP"/>
    <property type="match status" value="1"/>
</dbReference>
<evidence type="ECO:0000256" key="2">
    <source>
        <dbReference type="ARBA" id="ARBA00023108"/>
    </source>
</evidence>
<gene>
    <name evidence="4" type="primary">Dgri\GH23203</name>
    <name evidence="4" type="ORF">Dgri_GH23203</name>
</gene>
<dbReference type="PANTHER" id="PTHR11008">
    <property type="entry name" value="PROTEIN TAKEOUT-LIKE PROTEIN"/>
    <property type="match status" value="1"/>
</dbReference>
<dbReference type="InterPro" id="IPR010562">
    <property type="entry name" value="Haemolymph_juvenile_hormone-bd"/>
</dbReference>
<evidence type="ECO:0000256" key="1">
    <source>
        <dbReference type="ARBA" id="ARBA00022729"/>
    </source>
</evidence>
<dbReference type="Pfam" id="PF06585">
    <property type="entry name" value="JHBP"/>
    <property type="match status" value="1"/>
</dbReference>
<keyword evidence="1" id="KW-0732">Signal</keyword>
<dbReference type="Gene3D" id="3.15.10.30">
    <property type="entry name" value="Haemolymph juvenile hormone binding protein"/>
    <property type="match status" value="1"/>
</dbReference>
<dbReference type="PhylomeDB" id="B4JSX9"/>
<evidence type="ECO:0000256" key="3">
    <source>
        <dbReference type="ARBA" id="ARBA00060902"/>
    </source>
</evidence>
<evidence type="ECO:0000313" key="5">
    <source>
        <dbReference type="Proteomes" id="UP000001070"/>
    </source>
</evidence>
<dbReference type="PANTHER" id="PTHR11008:SF32">
    <property type="entry name" value="CIRCADIAN CLOCK-CONTROLLED PROTEIN DAYWAKE-RELATED"/>
    <property type="match status" value="1"/>
</dbReference>
<accession>B4JSX9</accession>
<dbReference type="KEGG" id="dgr:6567563"/>
<dbReference type="HOGENOM" id="CLU_069908_0_2_1"/>
<feature type="non-terminal residue" evidence="4">
    <location>
        <position position="1"/>
    </location>
</feature>
<evidence type="ECO:0000313" key="4">
    <source>
        <dbReference type="EMBL" id="EDV94869.1"/>
    </source>
</evidence>
<comment type="similarity">
    <text evidence="3">Belongs to the TO family.</text>
</comment>
<dbReference type="FunFam" id="3.15.10.30:FF:000001">
    <property type="entry name" value="Takeout-like protein 1"/>
    <property type="match status" value="1"/>
</dbReference>
<sequence>IEKCHFGDSKCLVRSINDFVRNYPKNAAEIGLPTLDAINVKDVSVPEKPNDAPIYLSFYFTNNVYKGFNNATITHVTGFNKNPTKDQIEIQARIPSLVHEATYHMQGRYLLFVANTTDKLLSDYQNLQLTITIKITLEYRNNKRYLKIYELVPKADLDRWIVWMDNLYRENTDLTIALNHIMNEHWVEFWNGVEPTILKNIATCLEGMLSKFFETVSYDDMFLPVEIWNESSDY</sequence>
<dbReference type="InterPro" id="IPR038606">
    <property type="entry name" value="To_sf"/>
</dbReference>
<dbReference type="eggNOG" id="ENOG502TBB9">
    <property type="taxonomic scope" value="Eukaryota"/>
</dbReference>
<proteinExistence type="inferred from homology"/>
<name>B4JSX9_DROGR</name>
<dbReference type="InParanoid" id="B4JSX9"/>
<dbReference type="GO" id="GO:0007623">
    <property type="term" value="P:circadian rhythm"/>
    <property type="evidence" value="ECO:0007669"/>
    <property type="project" value="UniProtKB-ARBA"/>
</dbReference>
<dbReference type="OMA" id="RWIVWFD"/>
<protein>
    <submittedName>
        <fullName evidence="4">GH23203</fullName>
    </submittedName>
</protein>
<dbReference type="EMBL" id="CH916373">
    <property type="protein sequence ID" value="EDV94869.1"/>
    <property type="molecule type" value="Genomic_DNA"/>
</dbReference>
<reference evidence="4 5" key="1">
    <citation type="journal article" date="2007" name="Nature">
        <title>Evolution of genes and genomes on the Drosophila phylogeny.</title>
        <authorList>
            <consortium name="Drosophila 12 Genomes Consortium"/>
            <person name="Clark A.G."/>
            <person name="Eisen M.B."/>
            <person name="Smith D.R."/>
            <person name="Bergman C.M."/>
            <person name="Oliver B."/>
            <person name="Markow T.A."/>
            <person name="Kaufman T.C."/>
            <person name="Kellis M."/>
            <person name="Gelbart W."/>
            <person name="Iyer V.N."/>
            <person name="Pollard D.A."/>
            <person name="Sackton T.B."/>
            <person name="Larracuente A.M."/>
            <person name="Singh N.D."/>
            <person name="Abad J.P."/>
            <person name="Abt D.N."/>
            <person name="Adryan B."/>
            <person name="Aguade M."/>
            <person name="Akashi H."/>
            <person name="Anderson W.W."/>
            <person name="Aquadro C.F."/>
            <person name="Ardell D.H."/>
            <person name="Arguello R."/>
            <person name="Artieri C.G."/>
            <person name="Barbash D.A."/>
            <person name="Barker D."/>
            <person name="Barsanti P."/>
            <person name="Batterham P."/>
            <person name="Batzoglou S."/>
            <person name="Begun D."/>
            <person name="Bhutkar A."/>
            <person name="Blanco E."/>
            <person name="Bosak S.A."/>
            <person name="Bradley R.K."/>
            <person name="Brand A.D."/>
            <person name="Brent M.R."/>
            <person name="Brooks A.N."/>
            <person name="Brown R.H."/>
            <person name="Butlin R.K."/>
            <person name="Caggese C."/>
            <person name="Calvi B.R."/>
            <person name="Bernardo de Carvalho A."/>
            <person name="Caspi A."/>
            <person name="Castrezana S."/>
            <person name="Celniker S.E."/>
            <person name="Chang J.L."/>
            <person name="Chapple C."/>
            <person name="Chatterji S."/>
            <person name="Chinwalla A."/>
            <person name="Civetta A."/>
            <person name="Clifton S.W."/>
            <person name="Comeron J.M."/>
            <person name="Costello J.C."/>
            <person name="Coyne J.A."/>
            <person name="Daub J."/>
            <person name="David R.G."/>
            <person name="Delcher A.L."/>
            <person name="Delehaunty K."/>
            <person name="Do C.B."/>
            <person name="Ebling H."/>
            <person name="Edwards K."/>
            <person name="Eickbush T."/>
            <person name="Evans J.D."/>
            <person name="Filipski A."/>
            <person name="Findeiss S."/>
            <person name="Freyhult E."/>
            <person name="Fulton L."/>
            <person name="Fulton R."/>
            <person name="Garcia A.C."/>
            <person name="Gardiner A."/>
            <person name="Garfield D.A."/>
            <person name="Garvin B.E."/>
            <person name="Gibson G."/>
            <person name="Gilbert D."/>
            <person name="Gnerre S."/>
            <person name="Godfrey J."/>
            <person name="Good R."/>
            <person name="Gotea V."/>
            <person name="Gravely B."/>
            <person name="Greenberg A.J."/>
            <person name="Griffiths-Jones S."/>
            <person name="Gross S."/>
            <person name="Guigo R."/>
            <person name="Gustafson E.A."/>
            <person name="Haerty W."/>
            <person name="Hahn M.W."/>
            <person name="Halligan D.L."/>
            <person name="Halpern A.L."/>
            <person name="Halter G.M."/>
            <person name="Han M.V."/>
            <person name="Heger A."/>
            <person name="Hillier L."/>
            <person name="Hinrichs A.S."/>
            <person name="Holmes I."/>
            <person name="Hoskins R.A."/>
            <person name="Hubisz M.J."/>
            <person name="Hultmark D."/>
            <person name="Huntley M.A."/>
            <person name="Jaffe D.B."/>
            <person name="Jagadeeshan S."/>
            <person name="Jeck W.R."/>
            <person name="Johnson J."/>
            <person name="Jones C.D."/>
            <person name="Jordan W.C."/>
            <person name="Karpen G.H."/>
            <person name="Kataoka E."/>
            <person name="Keightley P.D."/>
            <person name="Kheradpour P."/>
            <person name="Kirkness E.F."/>
            <person name="Koerich L.B."/>
            <person name="Kristiansen K."/>
            <person name="Kudrna D."/>
            <person name="Kulathinal R.J."/>
            <person name="Kumar S."/>
            <person name="Kwok R."/>
            <person name="Lander E."/>
            <person name="Langley C.H."/>
            <person name="Lapoint R."/>
            <person name="Lazzaro B.P."/>
            <person name="Lee S.J."/>
            <person name="Levesque L."/>
            <person name="Li R."/>
            <person name="Lin C.F."/>
            <person name="Lin M.F."/>
            <person name="Lindblad-Toh K."/>
            <person name="Llopart A."/>
            <person name="Long M."/>
            <person name="Low L."/>
            <person name="Lozovsky E."/>
            <person name="Lu J."/>
            <person name="Luo M."/>
            <person name="Machado C.A."/>
            <person name="Makalowski W."/>
            <person name="Marzo M."/>
            <person name="Matsuda M."/>
            <person name="Matzkin L."/>
            <person name="McAllister B."/>
            <person name="McBride C.S."/>
            <person name="McKernan B."/>
            <person name="McKernan K."/>
            <person name="Mendez-Lago M."/>
            <person name="Minx P."/>
            <person name="Mollenhauer M.U."/>
            <person name="Montooth K."/>
            <person name="Mount S.M."/>
            <person name="Mu X."/>
            <person name="Myers E."/>
            <person name="Negre B."/>
            <person name="Newfeld S."/>
            <person name="Nielsen R."/>
            <person name="Noor M.A."/>
            <person name="O'Grady P."/>
            <person name="Pachter L."/>
            <person name="Papaceit M."/>
            <person name="Parisi M.J."/>
            <person name="Parisi M."/>
            <person name="Parts L."/>
            <person name="Pedersen J.S."/>
            <person name="Pesole G."/>
            <person name="Phillippy A.M."/>
            <person name="Ponting C.P."/>
            <person name="Pop M."/>
            <person name="Porcelli D."/>
            <person name="Powell J.R."/>
            <person name="Prohaska S."/>
            <person name="Pruitt K."/>
            <person name="Puig M."/>
            <person name="Quesneville H."/>
            <person name="Ram K.R."/>
            <person name="Rand D."/>
            <person name="Rasmussen M.D."/>
            <person name="Reed L.K."/>
            <person name="Reenan R."/>
            <person name="Reily A."/>
            <person name="Remington K.A."/>
            <person name="Rieger T.T."/>
            <person name="Ritchie M.G."/>
            <person name="Robin C."/>
            <person name="Rogers Y.H."/>
            <person name="Rohde C."/>
            <person name="Rozas J."/>
            <person name="Rubenfield M.J."/>
            <person name="Ruiz A."/>
            <person name="Russo S."/>
            <person name="Salzberg S.L."/>
            <person name="Sanchez-Gracia A."/>
            <person name="Saranga D.J."/>
            <person name="Sato H."/>
            <person name="Schaeffer S.W."/>
            <person name="Schatz M.C."/>
            <person name="Schlenke T."/>
            <person name="Schwartz R."/>
            <person name="Segarra C."/>
            <person name="Singh R.S."/>
            <person name="Sirot L."/>
            <person name="Sirota M."/>
            <person name="Sisneros N.B."/>
            <person name="Smith C.D."/>
            <person name="Smith T.F."/>
            <person name="Spieth J."/>
            <person name="Stage D.E."/>
            <person name="Stark A."/>
            <person name="Stephan W."/>
            <person name="Strausberg R.L."/>
            <person name="Strempel S."/>
            <person name="Sturgill D."/>
            <person name="Sutton G."/>
            <person name="Sutton G.G."/>
            <person name="Tao W."/>
            <person name="Teichmann S."/>
            <person name="Tobari Y.N."/>
            <person name="Tomimura Y."/>
            <person name="Tsolas J.M."/>
            <person name="Valente V.L."/>
            <person name="Venter E."/>
            <person name="Venter J.C."/>
            <person name="Vicario S."/>
            <person name="Vieira F.G."/>
            <person name="Vilella A.J."/>
            <person name="Villasante A."/>
            <person name="Walenz B."/>
            <person name="Wang J."/>
            <person name="Wasserman M."/>
            <person name="Watts T."/>
            <person name="Wilson D."/>
            <person name="Wilson R.K."/>
            <person name="Wing R.A."/>
            <person name="Wolfner M.F."/>
            <person name="Wong A."/>
            <person name="Wong G.K."/>
            <person name="Wu C.I."/>
            <person name="Wu G."/>
            <person name="Yamamoto D."/>
            <person name="Yang H.P."/>
            <person name="Yang S.P."/>
            <person name="Yorke J.A."/>
            <person name="Yoshida K."/>
            <person name="Zdobnov E."/>
            <person name="Zhang P."/>
            <person name="Zhang Y."/>
            <person name="Zimin A.V."/>
            <person name="Baldwin J."/>
            <person name="Abdouelleil A."/>
            <person name="Abdulkadir J."/>
            <person name="Abebe A."/>
            <person name="Abera B."/>
            <person name="Abreu J."/>
            <person name="Acer S.C."/>
            <person name="Aftuck L."/>
            <person name="Alexander A."/>
            <person name="An P."/>
            <person name="Anderson E."/>
            <person name="Anderson S."/>
            <person name="Arachi H."/>
            <person name="Azer M."/>
            <person name="Bachantsang P."/>
            <person name="Barry A."/>
            <person name="Bayul T."/>
            <person name="Berlin A."/>
            <person name="Bessette D."/>
            <person name="Bloom T."/>
            <person name="Blye J."/>
            <person name="Boguslavskiy L."/>
            <person name="Bonnet C."/>
            <person name="Boukhgalter B."/>
            <person name="Bourzgui I."/>
            <person name="Brown A."/>
            <person name="Cahill P."/>
            <person name="Channer S."/>
            <person name="Cheshatsang Y."/>
            <person name="Chuda L."/>
            <person name="Citroen M."/>
            <person name="Collymore A."/>
            <person name="Cooke P."/>
            <person name="Costello M."/>
            <person name="D'Aco K."/>
            <person name="Daza R."/>
            <person name="De Haan G."/>
            <person name="DeGray S."/>
            <person name="DeMaso C."/>
            <person name="Dhargay N."/>
            <person name="Dooley K."/>
            <person name="Dooley E."/>
            <person name="Doricent M."/>
            <person name="Dorje P."/>
            <person name="Dorjee K."/>
            <person name="Dupes A."/>
            <person name="Elong R."/>
            <person name="Falk J."/>
            <person name="Farina A."/>
            <person name="Faro S."/>
            <person name="Ferguson D."/>
            <person name="Fisher S."/>
            <person name="Foley C.D."/>
            <person name="Franke A."/>
            <person name="Friedrich D."/>
            <person name="Gadbois L."/>
            <person name="Gearin G."/>
            <person name="Gearin C.R."/>
            <person name="Giannoukos G."/>
            <person name="Goode T."/>
            <person name="Graham J."/>
            <person name="Grandbois E."/>
            <person name="Grewal S."/>
            <person name="Gyaltsen K."/>
            <person name="Hafez N."/>
            <person name="Hagos B."/>
            <person name="Hall J."/>
            <person name="Henson C."/>
            <person name="Hollinger A."/>
            <person name="Honan T."/>
            <person name="Huard M.D."/>
            <person name="Hughes L."/>
            <person name="Hurhula B."/>
            <person name="Husby M.E."/>
            <person name="Kamat A."/>
            <person name="Kanga B."/>
            <person name="Kashin S."/>
            <person name="Khazanovich D."/>
            <person name="Kisner P."/>
            <person name="Lance K."/>
            <person name="Lara M."/>
            <person name="Lee W."/>
            <person name="Lennon N."/>
            <person name="Letendre F."/>
            <person name="LeVine R."/>
            <person name="Lipovsky A."/>
            <person name="Liu X."/>
            <person name="Liu J."/>
            <person name="Liu S."/>
            <person name="Lokyitsang T."/>
            <person name="Lokyitsang Y."/>
            <person name="Lubonja R."/>
            <person name="Lui A."/>
            <person name="MacDonald P."/>
            <person name="Magnisalis V."/>
            <person name="Maru K."/>
            <person name="Matthews C."/>
            <person name="McCusker W."/>
            <person name="McDonough S."/>
            <person name="Mehta T."/>
            <person name="Meldrim J."/>
            <person name="Meneus L."/>
            <person name="Mihai O."/>
            <person name="Mihalev A."/>
            <person name="Mihova T."/>
            <person name="Mittelman R."/>
            <person name="Mlenga V."/>
            <person name="Montmayeur A."/>
            <person name="Mulrain L."/>
            <person name="Navidi A."/>
            <person name="Naylor J."/>
            <person name="Negash T."/>
            <person name="Nguyen T."/>
            <person name="Nguyen N."/>
            <person name="Nicol R."/>
            <person name="Norbu C."/>
            <person name="Norbu N."/>
            <person name="Novod N."/>
            <person name="O'Neill B."/>
            <person name="Osman S."/>
            <person name="Markiewicz E."/>
            <person name="Oyono O.L."/>
            <person name="Patti C."/>
            <person name="Phunkhang P."/>
            <person name="Pierre F."/>
            <person name="Priest M."/>
            <person name="Raghuraman S."/>
            <person name="Rege F."/>
            <person name="Reyes R."/>
            <person name="Rise C."/>
            <person name="Rogov P."/>
            <person name="Ross K."/>
            <person name="Ryan E."/>
            <person name="Settipalli S."/>
            <person name="Shea T."/>
            <person name="Sherpa N."/>
            <person name="Shi L."/>
            <person name="Shih D."/>
            <person name="Sparrow T."/>
            <person name="Spaulding J."/>
            <person name="Stalker J."/>
            <person name="Stange-Thomann N."/>
            <person name="Stavropoulos S."/>
            <person name="Stone C."/>
            <person name="Strader C."/>
            <person name="Tesfaye S."/>
            <person name="Thomson T."/>
            <person name="Thoulutsang Y."/>
            <person name="Thoulutsang D."/>
            <person name="Topham K."/>
            <person name="Topping I."/>
            <person name="Tsamla T."/>
            <person name="Vassiliev H."/>
            <person name="Vo A."/>
            <person name="Wangchuk T."/>
            <person name="Wangdi T."/>
            <person name="Weiand M."/>
            <person name="Wilkinson J."/>
            <person name="Wilson A."/>
            <person name="Yadav S."/>
            <person name="Young G."/>
            <person name="Yu Q."/>
            <person name="Zembek L."/>
            <person name="Zhong D."/>
            <person name="Zimmer A."/>
            <person name="Zwirko Z."/>
            <person name="Jaffe D.B."/>
            <person name="Alvarez P."/>
            <person name="Brockman W."/>
            <person name="Butler J."/>
            <person name="Chin C."/>
            <person name="Gnerre S."/>
            <person name="Grabherr M."/>
            <person name="Kleber M."/>
            <person name="Mauceli E."/>
            <person name="MacCallum I."/>
        </authorList>
    </citation>
    <scope>NUCLEOTIDE SEQUENCE [LARGE SCALE GENOMIC DNA]</scope>
    <source>
        <strain evidence="5">Tucson 15287-2541.00</strain>
    </source>
</reference>
<dbReference type="SMR" id="B4JSX9"/>
<dbReference type="FunCoup" id="B4JSX9">
    <property type="interactions" value="68"/>
</dbReference>
<dbReference type="AlphaFoldDB" id="B4JSX9"/>
<dbReference type="Proteomes" id="UP000001070">
    <property type="component" value="Unassembled WGS sequence"/>
</dbReference>
<dbReference type="OrthoDB" id="8190514at2759"/>
<organism evidence="5">
    <name type="scientific">Drosophila grimshawi</name>
    <name type="common">Hawaiian fruit fly</name>
    <name type="synonym">Idiomyia grimshawi</name>
    <dbReference type="NCBI Taxonomy" id="7222"/>
    <lineage>
        <taxon>Eukaryota</taxon>
        <taxon>Metazoa</taxon>
        <taxon>Ecdysozoa</taxon>
        <taxon>Arthropoda</taxon>
        <taxon>Hexapoda</taxon>
        <taxon>Insecta</taxon>
        <taxon>Pterygota</taxon>
        <taxon>Neoptera</taxon>
        <taxon>Endopterygota</taxon>
        <taxon>Diptera</taxon>
        <taxon>Brachycera</taxon>
        <taxon>Muscomorpha</taxon>
        <taxon>Ephydroidea</taxon>
        <taxon>Drosophilidae</taxon>
        <taxon>Drosophila</taxon>
        <taxon>Hawaiian Drosophila</taxon>
    </lineage>
</organism>